<name>A0A218U7F0_9PASE</name>
<organism evidence="1 2">
    <name type="scientific">Lonchura striata</name>
    <name type="common">white-rumped munia</name>
    <dbReference type="NCBI Taxonomy" id="40157"/>
    <lineage>
        <taxon>Eukaryota</taxon>
        <taxon>Metazoa</taxon>
        <taxon>Chordata</taxon>
        <taxon>Craniata</taxon>
        <taxon>Vertebrata</taxon>
        <taxon>Euteleostomi</taxon>
        <taxon>Archelosauria</taxon>
        <taxon>Archosauria</taxon>
        <taxon>Dinosauria</taxon>
        <taxon>Saurischia</taxon>
        <taxon>Theropoda</taxon>
        <taxon>Coelurosauria</taxon>
        <taxon>Aves</taxon>
        <taxon>Neognathae</taxon>
        <taxon>Neoaves</taxon>
        <taxon>Telluraves</taxon>
        <taxon>Australaves</taxon>
        <taxon>Passeriformes</taxon>
        <taxon>Passeroidea</taxon>
        <taxon>Estrildidae</taxon>
        <taxon>Estrildinae</taxon>
        <taxon>Lonchura</taxon>
    </lineage>
</organism>
<sequence>MVRYIHQWLVANEFPEYNLYRPLLDLTEAQPSDVVMALLRVAPLCDRTAEPAMLVLLDVLGSWPEHSTCTSDGDHTAVLALAATVVMWKILQLPCVPHVVTVYFPGLFVHLLFQVLFSTLDVPEEVDTFWKGCQQQHGLATSPSSFAEQTLKALLCRLHYEDVVVAMEEKRALEGLENDISVDVASLAVQTPYIVQEAERAPYSLFDNL</sequence>
<reference evidence="1 2" key="1">
    <citation type="submission" date="2017-05" db="EMBL/GenBank/DDBJ databases">
        <title>Genome of assembly of the Bengalese finch, Lonchura striata domestica.</title>
        <authorList>
            <person name="Colquitt B.M."/>
            <person name="Brainard M.S."/>
        </authorList>
    </citation>
    <scope>NUCLEOTIDE SEQUENCE [LARGE SCALE GENOMIC DNA]</scope>
    <source>
        <strain evidence="1">White83orange57</strain>
    </source>
</reference>
<evidence type="ECO:0000313" key="2">
    <source>
        <dbReference type="Proteomes" id="UP000197619"/>
    </source>
</evidence>
<comment type="caution">
    <text evidence="1">The sequence shown here is derived from an EMBL/GenBank/DDBJ whole genome shotgun (WGS) entry which is preliminary data.</text>
</comment>
<protein>
    <submittedName>
        <fullName evidence="1">Uncharacterized protein</fullName>
    </submittedName>
</protein>
<dbReference type="Proteomes" id="UP000197619">
    <property type="component" value="Unassembled WGS sequence"/>
</dbReference>
<feature type="non-terminal residue" evidence="1">
    <location>
        <position position="209"/>
    </location>
</feature>
<keyword evidence="2" id="KW-1185">Reference proteome</keyword>
<evidence type="ECO:0000313" key="1">
    <source>
        <dbReference type="EMBL" id="OWK49667.1"/>
    </source>
</evidence>
<dbReference type="EMBL" id="MUZQ01000767">
    <property type="protein sequence ID" value="OWK49667.1"/>
    <property type="molecule type" value="Genomic_DNA"/>
</dbReference>
<dbReference type="AlphaFoldDB" id="A0A218U7F0"/>
<accession>A0A218U7F0</accession>
<gene>
    <name evidence="1" type="ORF">RLOC_00001570</name>
</gene>
<proteinExistence type="predicted"/>